<accession>A0AAV4A3F7</accession>
<reference evidence="3 4" key="1">
    <citation type="journal article" date="2021" name="Elife">
        <title>Chloroplast acquisition without the gene transfer in kleptoplastic sea slugs, Plakobranchus ocellatus.</title>
        <authorList>
            <person name="Maeda T."/>
            <person name="Takahashi S."/>
            <person name="Yoshida T."/>
            <person name="Shimamura S."/>
            <person name="Takaki Y."/>
            <person name="Nagai Y."/>
            <person name="Toyoda A."/>
            <person name="Suzuki Y."/>
            <person name="Arimoto A."/>
            <person name="Ishii H."/>
            <person name="Satoh N."/>
            <person name="Nishiyama T."/>
            <person name="Hasebe M."/>
            <person name="Maruyama T."/>
            <person name="Minagawa J."/>
            <person name="Obokata J."/>
            <person name="Shigenobu S."/>
        </authorList>
    </citation>
    <scope>NUCLEOTIDE SEQUENCE [LARGE SCALE GENOMIC DNA]</scope>
</reference>
<dbReference type="EMBL" id="BLXT01003576">
    <property type="protein sequence ID" value="GFO02209.1"/>
    <property type="molecule type" value="Genomic_DNA"/>
</dbReference>
<dbReference type="InterPro" id="IPR050801">
    <property type="entry name" value="Ca-Dep_Lectins_ImmuneDev"/>
</dbReference>
<dbReference type="SUPFAM" id="SSF56436">
    <property type="entry name" value="C-type lectin-like"/>
    <property type="match status" value="1"/>
</dbReference>
<dbReference type="Pfam" id="PF00059">
    <property type="entry name" value="Lectin_C"/>
    <property type="match status" value="1"/>
</dbReference>
<dbReference type="Gene3D" id="3.10.100.10">
    <property type="entry name" value="Mannose-Binding Protein A, subunit A"/>
    <property type="match status" value="1"/>
</dbReference>
<name>A0AAV4A3F7_9GAST</name>
<evidence type="ECO:0000313" key="3">
    <source>
        <dbReference type="EMBL" id="GFO02209.1"/>
    </source>
</evidence>
<evidence type="ECO:0000313" key="4">
    <source>
        <dbReference type="Proteomes" id="UP000735302"/>
    </source>
</evidence>
<dbReference type="AlphaFoldDB" id="A0AAV4A3F7"/>
<gene>
    <name evidence="3" type="ORF">PoB_002871400</name>
</gene>
<feature type="chain" id="PRO_5043483940" evidence="1">
    <location>
        <begin position="18"/>
        <end position="253"/>
    </location>
</feature>
<dbReference type="PANTHER" id="PTHR22801:SF63">
    <property type="entry name" value="C-TYPE LECTIN DOMAIN-CONTAINING PROTEIN"/>
    <property type="match status" value="1"/>
</dbReference>
<dbReference type="InterPro" id="IPR016186">
    <property type="entry name" value="C-type_lectin-like/link_sf"/>
</dbReference>
<protein>
    <submittedName>
        <fullName evidence="3">C-type lectin domain family 4 member e</fullName>
    </submittedName>
</protein>
<evidence type="ECO:0000259" key="2">
    <source>
        <dbReference type="PROSITE" id="PS50041"/>
    </source>
</evidence>
<dbReference type="InterPro" id="IPR001304">
    <property type="entry name" value="C-type_lectin-like"/>
</dbReference>
<dbReference type="Proteomes" id="UP000735302">
    <property type="component" value="Unassembled WGS sequence"/>
</dbReference>
<dbReference type="PANTHER" id="PTHR22801">
    <property type="entry name" value="LITHOSTATHINE"/>
    <property type="match status" value="1"/>
</dbReference>
<feature type="domain" description="C-type lectin" evidence="2">
    <location>
        <begin position="129"/>
        <end position="250"/>
    </location>
</feature>
<dbReference type="InterPro" id="IPR016187">
    <property type="entry name" value="CTDL_fold"/>
</dbReference>
<sequence>MDKLLVLWFFLVPQALAKTCNRREMYLTEDKSGICQTEALGNAWTSLSKPACFAACMSDYPDTCRSMVYNEVNHSCIPGGTSFAKIDRIQTSIPKPNSNDKLFYAKMTVPACNTSSGFALYEQCGTSVCLYLSTYATKFAEAVQKCRDMNSTLFIANTLARFSLFWYVSLKNLRQDTFLSLTDIVTEGQFVWGNGEPLSKTLNNIIWAPSQPDNSYYGGEHCVQATHAKWPGHFGVNDIPCTFQSYFICERNM</sequence>
<dbReference type="SUPFAM" id="SSF57414">
    <property type="entry name" value="Hairpin loop containing domain-like"/>
    <property type="match status" value="1"/>
</dbReference>
<dbReference type="SMART" id="SM00034">
    <property type="entry name" value="CLECT"/>
    <property type="match status" value="1"/>
</dbReference>
<feature type="signal peptide" evidence="1">
    <location>
        <begin position="1"/>
        <end position="17"/>
    </location>
</feature>
<comment type="caution">
    <text evidence="3">The sequence shown here is derived from an EMBL/GenBank/DDBJ whole genome shotgun (WGS) entry which is preliminary data.</text>
</comment>
<keyword evidence="1" id="KW-0732">Signal</keyword>
<keyword evidence="4" id="KW-1185">Reference proteome</keyword>
<organism evidence="3 4">
    <name type="scientific">Plakobranchus ocellatus</name>
    <dbReference type="NCBI Taxonomy" id="259542"/>
    <lineage>
        <taxon>Eukaryota</taxon>
        <taxon>Metazoa</taxon>
        <taxon>Spiralia</taxon>
        <taxon>Lophotrochozoa</taxon>
        <taxon>Mollusca</taxon>
        <taxon>Gastropoda</taxon>
        <taxon>Heterobranchia</taxon>
        <taxon>Euthyneura</taxon>
        <taxon>Panpulmonata</taxon>
        <taxon>Sacoglossa</taxon>
        <taxon>Placobranchoidea</taxon>
        <taxon>Plakobranchidae</taxon>
        <taxon>Plakobranchus</taxon>
    </lineage>
</organism>
<evidence type="ECO:0000256" key="1">
    <source>
        <dbReference type="SAM" id="SignalP"/>
    </source>
</evidence>
<proteinExistence type="predicted"/>
<dbReference type="PROSITE" id="PS50041">
    <property type="entry name" value="C_TYPE_LECTIN_2"/>
    <property type="match status" value="1"/>
</dbReference>